<keyword evidence="3" id="KW-0456">Lyase</keyword>
<dbReference type="InterPro" id="IPR012334">
    <property type="entry name" value="Pectin_lyas_fold"/>
</dbReference>
<dbReference type="EMBL" id="PP869623">
    <property type="protein sequence ID" value="XCN27901.1"/>
    <property type="molecule type" value="Genomic_DNA"/>
</dbReference>
<evidence type="ECO:0000313" key="3">
    <source>
        <dbReference type="EMBL" id="XCN27901.1"/>
    </source>
</evidence>
<dbReference type="Gene3D" id="2.160.20.10">
    <property type="entry name" value="Single-stranded right-handed beta-helix, Pectin lyase-like"/>
    <property type="match status" value="1"/>
</dbReference>
<dbReference type="GO" id="GO:0044423">
    <property type="term" value="C:virion component"/>
    <property type="evidence" value="ECO:0007669"/>
    <property type="project" value="UniProtKB-KW"/>
</dbReference>
<name>A0AAU8KWP1_9CAUD</name>
<dbReference type="GO" id="GO:0051701">
    <property type="term" value="P:biological process involved in interaction with host"/>
    <property type="evidence" value="ECO:0007669"/>
    <property type="project" value="UniProtKB-ARBA"/>
</dbReference>
<evidence type="ECO:0000256" key="2">
    <source>
        <dbReference type="ARBA" id="ARBA00022844"/>
    </source>
</evidence>
<dbReference type="GO" id="GO:0016829">
    <property type="term" value="F:lyase activity"/>
    <property type="evidence" value="ECO:0007669"/>
    <property type="project" value="UniProtKB-KW"/>
</dbReference>
<comment type="subcellular location">
    <subcellularLocation>
        <location evidence="1">Virion</location>
    </subcellularLocation>
</comment>
<proteinExistence type="predicted"/>
<protein>
    <submittedName>
        <fullName evidence="3">Pectate lyase</fullName>
    </submittedName>
</protein>
<keyword evidence="2" id="KW-0946">Virion</keyword>
<dbReference type="SUPFAM" id="SSF51126">
    <property type="entry name" value="Pectin lyase-like"/>
    <property type="match status" value="1"/>
</dbReference>
<dbReference type="GO" id="GO:0019058">
    <property type="term" value="P:viral life cycle"/>
    <property type="evidence" value="ECO:0007669"/>
    <property type="project" value="UniProtKB-ARBA"/>
</dbReference>
<sequence length="539" mass="58973">MNTYYFDSSNTAIGDGSMANPFRALKSIETLTMPFHVRLKRGSEFRDNITIPTMAGVTELCTWRDYGTGKPPVLIPKDYTKKLVDSVLLKNFHILGEMDIYLDGFTYSPDRIMHLKIDAENGNNTANVHMKGNFNIVINSMLNIECISVYFDAQGGSTITHRNDDMLIRGVHQRGGDRLALMWCGSTYFKPAGGGPDYKGENCRIEDCTAIGLTGDAVALSNARGMASTPGDANYAKSSKISNCYSTQGSSMKLDGIATGIDKARYHVPFWLYGCDNVPIEYCWADGSAFAKDCMGFDIDGRCSNCIVRRCLSTNNNGGFMMFTCTESPSLEATMTNLADWENALINEARGNVNNTCEYVLSYNDGVGRGRYAGRYTTLQFINNVLNAKIRNCTVIDNISRYQSHFYLVTPTAKGMSSGLMAKYPSTVDSCIFYHRYKHMVAGDAGFANNNGDTLVKWTKNIFWCPDDSGASMVPTKGVMSGNLTVDPMIGNLTMTSPAGFDAAKLTRLLANSPALGAGTASVTPDVWGKSGNNIGWQQ</sequence>
<accession>A0AAU8KWP1</accession>
<evidence type="ECO:0000256" key="1">
    <source>
        <dbReference type="ARBA" id="ARBA00004328"/>
    </source>
</evidence>
<organism evidence="3">
    <name type="scientific">Serratia phage Kevin</name>
    <dbReference type="NCBI Taxonomy" id="3161161"/>
    <lineage>
        <taxon>Viruses</taxon>
        <taxon>Duplodnaviria</taxon>
        <taxon>Heunggongvirae</taxon>
        <taxon>Uroviricota</taxon>
        <taxon>Caudoviricetes</taxon>
        <taxon>Pantevenvirales</taxon>
        <taxon>Ackermannviridae</taxon>
        <taxon>Miltonvirus</taxon>
    </lineage>
</organism>
<dbReference type="InterPro" id="IPR011050">
    <property type="entry name" value="Pectin_lyase_fold/virulence"/>
</dbReference>
<reference evidence="3" key="1">
    <citation type="submission" date="2024-06" db="EMBL/GenBank/DDBJ databases">
        <authorList>
            <person name="Melgar S."/>
            <person name="Ryabinky S."/>
            <person name="Merugu K."/>
            <person name="Desisa B."/>
            <person name="Truong H."/>
            <person name="Jamal R."/>
            <person name="Sandhu A."/>
            <person name="Johnson A."/>
        </authorList>
    </citation>
    <scope>NUCLEOTIDE SEQUENCE</scope>
</reference>